<protein>
    <submittedName>
        <fullName evidence="2">Uncharacterized protein</fullName>
    </submittedName>
</protein>
<keyword evidence="3" id="KW-1185">Reference proteome</keyword>
<evidence type="ECO:0000313" key="2">
    <source>
        <dbReference type="EMBL" id="KAB2344724.1"/>
    </source>
</evidence>
<comment type="caution">
    <text evidence="2">The sequence shown here is derived from an EMBL/GenBank/DDBJ whole genome shotgun (WGS) entry which is preliminary data.</text>
</comment>
<accession>A0A6H9YG99</accession>
<keyword evidence="1" id="KW-0812">Transmembrane</keyword>
<proteinExistence type="predicted"/>
<name>A0A6H9YG99_9ACTN</name>
<sequence>MRAGVRLSLVLGTVLLLAGIVVDETTGWLEGRGFLTNVLSSLTGFFFAVPLAVLVLSEVNAGQEERRAVRAMLERASTAAESIALSGAVLAPPEPSDLRARATQARRRAMAIESAIAPDADDRLAAAAEALTAFLNGWTASWLEPSAVAASLVSMEHHCEELTRISARLADLTGPLAGLPFQPASFSSDAADWRLADSTLHEEIGSALAGIRDLRGEWASRPTGLDQATLRALVLTTRTHDVTAVLAAIDAAVTSADRLTELARRARALDTTLTFDGRPLRDHLVA</sequence>
<evidence type="ECO:0000256" key="1">
    <source>
        <dbReference type="SAM" id="Phobius"/>
    </source>
</evidence>
<reference evidence="2 3" key="1">
    <citation type="submission" date="2019-09" db="EMBL/GenBank/DDBJ databases">
        <title>Actinomadura physcomitrii sp. nov., a novel actinomycete isolated from moss [Physcomitrium sphaericum (Ludw) Fuernr].</title>
        <authorList>
            <person name="Zhuang X."/>
            <person name="Liu C."/>
        </authorList>
    </citation>
    <scope>NUCLEOTIDE SEQUENCE [LARGE SCALE GENOMIC DNA]</scope>
    <source>
        <strain evidence="2 3">HMC1</strain>
    </source>
</reference>
<feature type="transmembrane region" description="Helical" evidence="1">
    <location>
        <begin position="33"/>
        <end position="57"/>
    </location>
</feature>
<keyword evidence="1" id="KW-1133">Transmembrane helix</keyword>
<dbReference type="EMBL" id="WBMT01000015">
    <property type="protein sequence ID" value="KAB2344724.1"/>
    <property type="molecule type" value="Genomic_DNA"/>
</dbReference>
<gene>
    <name evidence="2" type="ORF">F8566_29365</name>
</gene>
<evidence type="ECO:0000313" key="3">
    <source>
        <dbReference type="Proteomes" id="UP000468735"/>
    </source>
</evidence>
<keyword evidence="1" id="KW-0472">Membrane</keyword>
<dbReference type="AlphaFoldDB" id="A0A6H9YG99"/>
<organism evidence="2 3">
    <name type="scientific">Actinomadura rudentiformis</name>
    <dbReference type="NCBI Taxonomy" id="359158"/>
    <lineage>
        <taxon>Bacteria</taxon>
        <taxon>Bacillati</taxon>
        <taxon>Actinomycetota</taxon>
        <taxon>Actinomycetes</taxon>
        <taxon>Streptosporangiales</taxon>
        <taxon>Thermomonosporaceae</taxon>
        <taxon>Actinomadura</taxon>
    </lineage>
</organism>
<dbReference type="RefSeq" id="WP_151565092.1">
    <property type="nucleotide sequence ID" value="NZ_WBMT01000015.1"/>
</dbReference>
<dbReference type="OrthoDB" id="5198493at2"/>
<dbReference type="Proteomes" id="UP000468735">
    <property type="component" value="Unassembled WGS sequence"/>
</dbReference>